<comment type="cofactor">
    <cofactor evidence="8">
        <name>Mg(2+)</name>
        <dbReference type="ChEBI" id="CHEBI:18420"/>
    </cofactor>
</comment>
<keyword evidence="7 8" id="KW-0275">Fatty acid biosynthesis</keyword>
<dbReference type="GO" id="GO:0008897">
    <property type="term" value="F:holo-[acyl-carrier-protein] synthase activity"/>
    <property type="evidence" value="ECO:0007669"/>
    <property type="project" value="UniProtKB-EC"/>
</dbReference>
<accession>A0ABP2L255</accession>
<dbReference type="InterPro" id="IPR002582">
    <property type="entry name" value="ACPS"/>
</dbReference>
<name>A0ABP2L255_9FIRM</name>
<comment type="caution">
    <text evidence="10">The sequence shown here is derived from an EMBL/GenBank/DDBJ whole genome shotgun (WGS) entry which is preliminary data.</text>
</comment>
<keyword evidence="6 8" id="KW-0443">Lipid metabolism</keyword>
<keyword evidence="2 8" id="KW-0808">Transferase</keyword>
<dbReference type="NCBIfam" id="TIGR00516">
    <property type="entry name" value="acpS"/>
    <property type="match status" value="1"/>
</dbReference>
<dbReference type="Pfam" id="PF01648">
    <property type="entry name" value="ACPS"/>
    <property type="match status" value="1"/>
</dbReference>
<evidence type="ECO:0000259" key="9">
    <source>
        <dbReference type="Pfam" id="PF01648"/>
    </source>
</evidence>
<feature type="domain" description="4'-phosphopantetheinyl transferase" evidence="9">
    <location>
        <begin position="3"/>
        <end position="92"/>
    </location>
</feature>
<evidence type="ECO:0000256" key="2">
    <source>
        <dbReference type="ARBA" id="ARBA00022679"/>
    </source>
</evidence>
<comment type="function">
    <text evidence="8">Transfers the 4'-phosphopantetheine moiety from coenzyme A to a Ser of acyl-carrier-protein.</text>
</comment>
<keyword evidence="1 8" id="KW-0444">Lipid biosynthesis</keyword>
<dbReference type="Gene3D" id="3.90.470.20">
    <property type="entry name" value="4'-phosphopantetheinyl transferase domain"/>
    <property type="match status" value="1"/>
</dbReference>
<dbReference type="EMBL" id="AFIJ01000045">
    <property type="protein sequence ID" value="EGL35105.1"/>
    <property type="molecule type" value="Genomic_DNA"/>
</dbReference>
<proteinExistence type="inferred from homology"/>
<keyword evidence="8" id="KW-0963">Cytoplasm</keyword>
<evidence type="ECO:0000256" key="6">
    <source>
        <dbReference type="ARBA" id="ARBA00023098"/>
    </source>
</evidence>
<keyword evidence="3 8" id="KW-0479">Metal-binding</keyword>
<feature type="binding site" evidence="8">
    <location>
        <position position="55"/>
    </location>
    <ligand>
        <name>Mg(2+)</name>
        <dbReference type="ChEBI" id="CHEBI:18420"/>
    </ligand>
</feature>
<sequence length="130" mass="14297">MVCGIDIVEVCRIAAWIETRERALGRFFTAQELAYSARHVKTRAATLAGIFAAKEAFYKALGTGFRQGKWTDTEVAHTDLGAPYFIFHGLYVSLVSQYAEPPALSISHDGAYAIAQVVWNVPSVKEGETK</sequence>
<comment type="subcellular location">
    <subcellularLocation>
        <location evidence="8">Cytoplasm</location>
    </subcellularLocation>
</comment>
<evidence type="ECO:0000256" key="3">
    <source>
        <dbReference type="ARBA" id="ARBA00022723"/>
    </source>
</evidence>
<reference evidence="10 11" key="1">
    <citation type="submission" date="2011-04" db="EMBL/GenBank/DDBJ databases">
        <authorList>
            <person name="Harkins D.M."/>
            <person name="Madupu R."/>
            <person name="Durkin A.S."/>
            <person name="Torralba M."/>
            <person name="Methe B."/>
            <person name="Sutton G.G."/>
            <person name="Nelson K.E."/>
        </authorList>
    </citation>
    <scope>NUCLEOTIDE SEQUENCE [LARGE SCALE GENOMIC DNA]</scope>
    <source>
        <strain evidence="10 11">UPII 199-6</strain>
    </source>
</reference>
<protein>
    <recommendedName>
        <fullName evidence="8">Holo-[acyl-carrier-protein] synthase</fullName>
        <shortName evidence="8">Holo-ACP synthase</shortName>
        <ecNumber evidence="8">2.7.8.7</ecNumber>
    </recommendedName>
    <alternativeName>
        <fullName evidence="8">4'-phosphopantetheinyl transferase AcpS</fullName>
    </alternativeName>
</protein>
<evidence type="ECO:0000256" key="8">
    <source>
        <dbReference type="HAMAP-Rule" id="MF_00101"/>
    </source>
</evidence>
<dbReference type="InterPro" id="IPR037143">
    <property type="entry name" value="4-PPantetheinyl_Trfase_dom_sf"/>
</dbReference>
<dbReference type="RefSeq" id="WP_007391798.1">
    <property type="nucleotide sequence ID" value="NZ_AFIJ01000045.1"/>
</dbReference>
<dbReference type="InterPro" id="IPR008278">
    <property type="entry name" value="4-PPantetheinyl_Trfase_dom"/>
</dbReference>
<keyword evidence="5 8" id="KW-0460">Magnesium</keyword>
<gene>
    <name evidence="8 10" type="primary">acpS</name>
    <name evidence="10" type="ORF">HMPREF1039_0643</name>
</gene>
<dbReference type="InterPro" id="IPR004568">
    <property type="entry name" value="Ppantetheine-prot_Trfase_dom"/>
</dbReference>
<dbReference type="EC" id="2.7.8.7" evidence="8"/>
<feature type="binding site" evidence="8">
    <location>
        <position position="6"/>
    </location>
    <ligand>
        <name>Mg(2+)</name>
        <dbReference type="ChEBI" id="CHEBI:18420"/>
    </ligand>
</feature>
<evidence type="ECO:0000256" key="1">
    <source>
        <dbReference type="ARBA" id="ARBA00022516"/>
    </source>
</evidence>
<dbReference type="NCBIfam" id="TIGR00556">
    <property type="entry name" value="pantethn_trn"/>
    <property type="match status" value="1"/>
</dbReference>
<dbReference type="HAMAP" id="MF_00101">
    <property type="entry name" value="AcpS"/>
    <property type="match status" value="1"/>
</dbReference>
<dbReference type="SUPFAM" id="SSF56214">
    <property type="entry name" value="4'-phosphopantetheinyl transferase"/>
    <property type="match status" value="1"/>
</dbReference>
<evidence type="ECO:0000313" key="10">
    <source>
        <dbReference type="EMBL" id="EGL35105.1"/>
    </source>
</evidence>
<keyword evidence="11" id="KW-1185">Reference proteome</keyword>
<evidence type="ECO:0000256" key="4">
    <source>
        <dbReference type="ARBA" id="ARBA00022832"/>
    </source>
</evidence>
<comment type="catalytic activity">
    <reaction evidence="8">
        <text>apo-[ACP] + CoA = holo-[ACP] + adenosine 3',5'-bisphosphate + H(+)</text>
        <dbReference type="Rhea" id="RHEA:12068"/>
        <dbReference type="Rhea" id="RHEA-COMP:9685"/>
        <dbReference type="Rhea" id="RHEA-COMP:9690"/>
        <dbReference type="ChEBI" id="CHEBI:15378"/>
        <dbReference type="ChEBI" id="CHEBI:29999"/>
        <dbReference type="ChEBI" id="CHEBI:57287"/>
        <dbReference type="ChEBI" id="CHEBI:58343"/>
        <dbReference type="ChEBI" id="CHEBI:64479"/>
        <dbReference type="EC" id="2.7.8.7"/>
    </reaction>
</comment>
<evidence type="ECO:0000256" key="5">
    <source>
        <dbReference type="ARBA" id="ARBA00022842"/>
    </source>
</evidence>
<dbReference type="Proteomes" id="UP000004018">
    <property type="component" value="Unassembled WGS sequence"/>
</dbReference>
<keyword evidence="4 8" id="KW-0276">Fatty acid metabolism</keyword>
<organism evidence="10 11">
    <name type="scientific">Megasphaera lornae</name>
    <dbReference type="NCBI Taxonomy" id="1000568"/>
    <lineage>
        <taxon>Bacteria</taxon>
        <taxon>Bacillati</taxon>
        <taxon>Bacillota</taxon>
        <taxon>Negativicutes</taxon>
        <taxon>Veillonellales</taxon>
        <taxon>Veillonellaceae</taxon>
        <taxon>Megasphaera</taxon>
    </lineage>
</organism>
<evidence type="ECO:0000313" key="11">
    <source>
        <dbReference type="Proteomes" id="UP000004018"/>
    </source>
</evidence>
<comment type="similarity">
    <text evidence="8">Belongs to the P-Pant transferase superfamily. AcpS family.</text>
</comment>
<evidence type="ECO:0000256" key="7">
    <source>
        <dbReference type="ARBA" id="ARBA00023160"/>
    </source>
</evidence>